<evidence type="ECO:0000256" key="6">
    <source>
        <dbReference type="PROSITE-ProRule" id="PRU00169"/>
    </source>
</evidence>
<dbReference type="GO" id="GO:0000156">
    <property type="term" value="F:phosphorelay response regulator activity"/>
    <property type="evidence" value="ECO:0007669"/>
    <property type="project" value="TreeGrafter"/>
</dbReference>
<dbReference type="EMBL" id="PGTM01000044">
    <property type="protein sequence ID" value="PJF36566.1"/>
    <property type="molecule type" value="Genomic_DNA"/>
</dbReference>
<dbReference type="AlphaFoldDB" id="A0A2M8PGA6"/>
<evidence type="ECO:0000256" key="2">
    <source>
        <dbReference type="ARBA" id="ARBA00023012"/>
    </source>
</evidence>
<keyword evidence="2" id="KW-0902">Two-component regulatory system</keyword>
<dbReference type="SUPFAM" id="SSF52172">
    <property type="entry name" value="CheY-like"/>
    <property type="match status" value="1"/>
</dbReference>
<dbReference type="PANTHER" id="PTHR48111">
    <property type="entry name" value="REGULATOR OF RPOS"/>
    <property type="match status" value="1"/>
</dbReference>
<dbReference type="InterPro" id="IPR001789">
    <property type="entry name" value="Sig_transdc_resp-reg_receiver"/>
</dbReference>
<sequence>MPKLLVVDDEPLTVEMLETFLQLNGYETISVLNGTEALLKIQAEAPDAILLDLQLPDLNGIEVCRQLRTAPSLSTYAKLPVIIITAHGSPEMRRRALEVGANAYFTKPIRFAELIAELNRLLAAHQAE</sequence>
<dbReference type="GO" id="GO:0032993">
    <property type="term" value="C:protein-DNA complex"/>
    <property type="evidence" value="ECO:0007669"/>
    <property type="project" value="TreeGrafter"/>
</dbReference>
<dbReference type="SMART" id="SM00448">
    <property type="entry name" value="REC"/>
    <property type="match status" value="1"/>
</dbReference>
<keyword evidence="5" id="KW-0804">Transcription</keyword>
<comment type="caution">
    <text evidence="8">The sequence shown here is derived from an EMBL/GenBank/DDBJ whole genome shotgun (WGS) entry which is preliminary data.</text>
</comment>
<evidence type="ECO:0000256" key="3">
    <source>
        <dbReference type="ARBA" id="ARBA00023015"/>
    </source>
</evidence>
<dbReference type="Proteomes" id="UP000229681">
    <property type="component" value="Unassembled WGS sequence"/>
</dbReference>
<dbReference type="GO" id="GO:0000976">
    <property type="term" value="F:transcription cis-regulatory region binding"/>
    <property type="evidence" value="ECO:0007669"/>
    <property type="project" value="TreeGrafter"/>
</dbReference>
<dbReference type="Pfam" id="PF00072">
    <property type="entry name" value="Response_reg"/>
    <property type="match status" value="1"/>
</dbReference>
<feature type="modified residue" description="4-aspartylphosphate" evidence="6">
    <location>
        <position position="52"/>
    </location>
</feature>
<evidence type="ECO:0000313" key="9">
    <source>
        <dbReference type="Proteomes" id="UP000229681"/>
    </source>
</evidence>
<evidence type="ECO:0000256" key="4">
    <source>
        <dbReference type="ARBA" id="ARBA00023125"/>
    </source>
</evidence>
<dbReference type="PROSITE" id="PS50110">
    <property type="entry name" value="RESPONSE_REGULATORY"/>
    <property type="match status" value="1"/>
</dbReference>
<dbReference type="InterPro" id="IPR011006">
    <property type="entry name" value="CheY-like_superfamily"/>
</dbReference>
<evidence type="ECO:0000256" key="5">
    <source>
        <dbReference type="ARBA" id="ARBA00023163"/>
    </source>
</evidence>
<organism evidence="8 9">
    <name type="scientific">Candidatus Thermofonsia Clade 1 bacterium</name>
    <dbReference type="NCBI Taxonomy" id="2364210"/>
    <lineage>
        <taxon>Bacteria</taxon>
        <taxon>Bacillati</taxon>
        <taxon>Chloroflexota</taxon>
        <taxon>Candidatus Thermofontia</taxon>
        <taxon>Candidatus Thermofonsia Clade 1</taxon>
    </lineage>
</organism>
<evidence type="ECO:0000256" key="1">
    <source>
        <dbReference type="ARBA" id="ARBA00022553"/>
    </source>
</evidence>
<dbReference type="InterPro" id="IPR039420">
    <property type="entry name" value="WalR-like"/>
</dbReference>
<dbReference type="GO" id="GO:0006355">
    <property type="term" value="P:regulation of DNA-templated transcription"/>
    <property type="evidence" value="ECO:0007669"/>
    <property type="project" value="TreeGrafter"/>
</dbReference>
<dbReference type="CDD" id="cd17574">
    <property type="entry name" value="REC_OmpR"/>
    <property type="match status" value="1"/>
</dbReference>
<keyword evidence="3" id="KW-0805">Transcription regulation</keyword>
<keyword evidence="1 6" id="KW-0597">Phosphoprotein</keyword>
<evidence type="ECO:0000313" key="8">
    <source>
        <dbReference type="EMBL" id="PJF36566.1"/>
    </source>
</evidence>
<proteinExistence type="predicted"/>
<feature type="domain" description="Response regulatory" evidence="7">
    <location>
        <begin position="3"/>
        <end position="122"/>
    </location>
</feature>
<protein>
    <recommendedName>
        <fullName evidence="7">Response regulatory domain-containing protein</fullName>
    </recommendedName>
</protein>
<accession>A0A2M8PGA6</accession>
<evidence type="ECO:0000259" key="7">
    <source>
        <dbReference type="PROSITE" id="PS50110"/>
    </source>
</evidence>
<dbReference type="PANTHER" id="PTHR48111:SF1">
    <property type="entry name" value="TWO-COMPONENT RESPONSE REGULATOR ORR33"/>
    <property type="match status" value="1"/>
</dbReference>
<gene>
    <name evidence="8" type="ORF">CUN49_04715</name>
</gene>
<dbReference type="GO" id="GO:0005829">
    <property type="term" value="C:cytosol"/>
    <property type="evidence" value="ECO:0007669"/>
    <property type="project" value="TreeGrafter"/>
</dbReference>
<keyword evidence="4" id="KW-0238">DNA-binding</keyword>
<reference evidence="8 9" key="1">
    <citation type="submission" date="2017-11" db="EMBL/GenBank/DDBJ databases">
        <title>Evolution of Phototrophy in the Chloroflexi Phylum Driven by Horizontal Gene Transfer.</title>
        <authorList>
            <person name="Ward L.M."/>
            <person name="Hemp J."/>
            <person name="Shih P.M."/>
            <person name="Mcglynn S.E."/>
            <person name="Fischer W."/>
        </authorList>
    </citation>
    <scope>NUCLEOTIDE SEQUENCE [LARGE SCALE GENOMIC DNA]</scope>
    <source>
        <strain evidence="8">JP3_13</strain>
    </source>
</reference>
<name>A0A2M8PGA6_9CHLR</name>
<dbReference type="Gene3D" id="3.40.50.2300">
    <property type="match status" value="1"/>
</dbReference>